<evidence type="ECO:0000256" key="2">
    <source>
        <dbReference type="ARBA" id="ARBA00023157"/>
    </source>
</evidence>
<reference evidence="6" key="1">
    <citation type="journal article" date="2020" name="Ecol. Evol.">
        <title>Genome structure and content of the rice root-knot nematode (Meloidogyne graminicola).</title>
        <authorList>
            <person name="Phan N.T."/>
            <person name="Danchin E.G.J."/>
            <person name="Klopp C."/>
            <person name="Perfus-Barbeoch L."/>
            <person name="Kozlowski D.K."/>
            <person name="Koutsovoulos G.D."/>
            <person name="Lopez-Roques C."/>
            <person name="Bouchez O."/>
            <person name="Zahm M."/>
            <person name="Besnard G."/>
            <person name="Bellafiore S."/>
        </authorList>
    </citation>
    <scope>NUCLEOTIDE SEQUENCE</scope>
    <source>
        <strain evidence="6">VN-18</strain>
    </source>
</reference>
<dbReference type="SMART" id="SM00408">
    <property type="entry name" value="IGc2"/>
    <property type="match status" value="1"/>
</dbReference>
<dbReference type="EMBL" id="JABEBT010000064">
    <property type="protein sequence ID" value="KAF7634081.1"/>
    <property type="molecule type" value="Genomic_DNA"/>
</dbReference>
<dbReference type="InterPro" id="IPR013098">
    <property type="entry name" value="Ig_I-set"/>
</dbReference>
<dbReference type="InterPro" id="IPR003598">
    <property type="entry name" value="Ig_sub2"/>
</dbReference>
<feature type="chain" id="PRO_5035791134" evidence="4">
    <location>
        <begin position="21"/>
        <end position="213"/>
    </location>
</feature>
<dbReference type="InterPro" id="IPR013783">
    <property type="entry name" value="Ig-like_fold"/>
</dbReference>
<dbReference type="Gene3D" id="2.60.40.10">
    <property type="entry name" value="Immunoglobulins"/>
    <property type="match status" value="1"/>
</dbReference>
<dbReference type="PROSITE" id="PS50835">
    <property type="entry name" value="IG_LIKE"/>
    <property type="match status" value="1"/>
</dbReference>
<dbReference type="InterPro" id="IPR003599">
    <property type="entry name" value="Ig_sub"/>
</dbReference>
<protein>
    <submittedName>
        <fullName evidence="6">Ig-like domain-containing protein</fullName>
    </submittedName>
</protein>
<dbReference type="SMART" id="SM00409">
    <property type="entry name" value="IG"/>
    <property type="match status" value="1"/>
</dbReference>
<keyword evidence="1" id="KW-0677">Repeat</keyword>
<accession>A0A8S9ZLG5</accession>
<feature type="signal peptide" evidence="4">
    <location>
        <begin position="1"/>
        <end position="20"/>
    </location>
</feature>
<evidence type="ECO:0000256" key="3">
    <source>
        <dbReference type="ARBA" id="ARBA00023319"/>
    </source>
</evidence>
<evidence type="ECO:0000313" key="7">
    <source>
        <dbReference type="Proteomes" id="UP000605970"/>
    </source>
</evidence>
<sequence length="213" mass="24515">MYFSNKILFFLIFLINLINSQQQTERSTTKQQQKIEPKIKGSTGVTILVKNGLVKHQGLLETETPLTLWCQAVGMFNRKSPQKVLPAEEIFRPVVLTNTRVRIYEIPNQKFQFEGSGRTIIRGEDVNLTCPVFANPKPQIIWYKGVQEITKDERIKIDNEGNLIIQNVTYLDEGIYTCKAINTIIDKSTNINKKVQSNVSIERHLKVKSLFFK</sequence>
<keyword evidence="2" id="KW-1015">Disulfide bond</keyword>
<dbReference type="AlphaFoldDB" id="A0A8S9ZLG5"/>
<dbReference type="OrthoDB" id="5816298at2759"/>
<dbReference type="InterPro" id="IPR036179">
    <property type="entry name" value="Ig-like_dom_sf"/>
</dbReference>
<name>A0A8S9ZLG5_9BILA</name>
<gene>
    <name evidence="6" type="ORF">Mgra_00006501</name>
</gene>
<evidence type="ECO:0000256" key="4">
    <source>
        <dbReference type="SAM" id="SignalP"/>
    </source>
</evidence>
<evidence type="ECO:0000313" key="6">
    <source>
        <dbReference type="EMBL" id="KAF7634081.1"/>
    </source>
</evidence>
<keyword evidence="3" id="KW-0393">Immunoglobulin domain</keyword>
<dbReference type="Proteomes" id="UP000605970">
    <property type="component" value="Unassembled WGS sequence"/>
</dbReference>
<organism evidence="6 7">
    <name type="scientific">Meloidogyne graminicola</name>
    <dbReference type="NCBI Taxonomy" id="189291"/>
    <lineage>
        <taxon>Eukaryota</taxon>
        <taxon>Metazoa</taxon>
        <taxon>Ecdysozoa</taxon>
        <taxon>Nematoda</taxon>
        <taxon>Chromadorea</taxon>
        <taxon>Rhabditida</taxon>
        <taxon>Tylenchina</taxon>
        <taxon>Tylenchomorpha</taxon>
        <taxon>Tylenchoidea</taxon>
        <taxon>Meloidogynidae</taxon>
        <taxon>Meloidogyninae</taxon>
        <taxon>Meloidogyne</taxon>
    </lineage>
</organism>
<evidence type="ECO:0000256" key="1">
    <source>
        <dbReference type="ARBA" id="ARBA00022737"/>
    </source>
</evidence>
<dbReference type="Pfam" id="PF07679">
    <property type="entry name" value="I-set"/>
    <property type="match status" value="1"/>
</dbReference>
<keyword evidence="4" id="KW-0732">Signal</keyword>
<proteinExistence type="predicted"/>
<dbReference type="PANTHER" id="PTHR47633">
    <property type="entry name" value="IMMUNOGLOBULIN"/>
    <property type="match status" value="1"/>
</dbReference>
<evidence type="ECO:0000259" key="5">
    <source>
        <dbReference type="PROSITE" id="PS50835"/>
    </source>
</evidence>
<feature type="domain" description="Ig-like" evidence="5">
    <location>
        <begin position="93"/>
        <end position="200"/>
    </location>
</feature>
<dbReference type="FunFam" id="2.60.40.10:FF:000032">
    <property type="entry name" value="palladin isoform X1"/>
    <property type="match status" value="1"/>
</dbReference>
<dbReference type="CDD" id="cd00096">
    <property type="entry name" value="Ig"/>
    <property type="match status" value="1"/>
</dbReference>
<dbReference type="SUPFAM" id="SSF48726">
    <property type="entry name" value="Immunoglobulin"/>
    <property type="match status" value="1"/>
</dbReference>
<dbReference type="PANTHER" id="PTHR47633:SF4">
    <property type="entry name" value="MYOPALLADIN ISOFORM X1"/>
    <property type="match status" value="1"/>
</dbReference>
<keyword evidence="7" id="KW-1185">Reference proteome</keyword>
<comment type="caution">
    <text evidence="6">The sequence shown here is derived from an EMBL/GenBank/DDBJ whole genome shotgun (WGS) entry which is preliminary data.</text>
</comment>
<dbReference type="InterPro" id="IPR007110">
    <property type="entry name" value="Ig-like_dom"/>
</dbReference>